<dbReference type="Proteomes" id="UP000036951">
    <property type="component" value="Unassembled WGS sequence"/>
</dbReference>
<protein>
    <submittedName>
        <fullName evidence="1">Uncharacterized protein</fullName>
    </submittedName>
</protein>
<reference evidence="1 2" key="1">
    <citation type="submission" date="2015-06" db="EMBL/GenBank/DDBJ databases">
        <title>Prevotella sp. 109, sp. nov., a novel member of the family Prevotellaceae isolated from human faeces.</title>
        <authorList>
            <person name="Shkoporov A.N."/>
            <person name="Chaplin A.V."/>
            <person name="Kafarskaia L.I."/>
            <person name="Efimov B.A."/>
        </authorList>
    </citation>
    <scope>NUCLEOTIDE SEQUENCE [LARGE SCALE GENOMIC DNA]</scope>
    <source>
        <strain evidence="1 2">109</strain>
    </source>
</reference>
<comment type="caution">
    <text evidence="1">The sequence shown here is derived from an EMBL/GenBank/DDBJ whole genome shotgun (WGS) entry which is preliminary data.</text>
</comment>
<proteinExistence type="predicted"/>
<accession>A0A8E1UPU4</accession>
<evidence type="ECO:0000313" key="2">
    <source>
        <dbReference type="Proteomes" id="UP000036951"/>
    </source>
</evidence>
<gene>
    <name evidence="1" type="ORF">ACU52_09950</name>
</gene>
<dbReference type="EMBL" id="LFQU01000019">
    <property type="protein sequence ID" value="KOO68030.1"/>
    <property type="molecule type" value="Genomic_DNA"/>
</dbReference>
<name>A0A8E1UPU4_9BACT</name>
<keyword evidence="2" id="KW-1185">Reference proteome</keyword>
<organism evidence="1 2">
    <name type="scientific">Xylanibacter rarus</name>
    <dbReference type="NCBI Taxonomy" id="1676614"/>
    <lineage>
        <taxon>Bacteria</taxon>
        <taxon>Pseudomonadati</taxon>
        <taxon>Bacteroidota</taxon>
        <taxon>Bacteroidia</taxon>
        <taxon>Bacteroidales</taxon>
        <taxon>Prevotellaceae</taxon>
        <taxon>Xylanibacter</taxon>
    </lineage>
</organism>
<sequence>MSDKTTEAGRTTQYKATIIEDAYWQIFINDSARLTLCRNALLVRRAEAYFFSVLYLLAYAPKIIF</sequence>
<evidence type="ECO:0000313" key="1">
    <source>
        <dbReference type="EMBL" id="KOO68030.1"/>
    </source>
</evidence>
<dbReference type="RefSeq" id="WP_053398680.1">
    <property type="nucleotide sequence ID" value="NZ_DAWCKJ010000127.1"/>
</dbReference>
<dbReference type="AlphaFoldDB" id="A0A8E1UPU4"/>